<dbReference type="PANTHER" id="PTHR30441:SF8">
    <property type="entry name" value="DUF748 DOMAIN-CONTAINING PROTEIN"/>
    <property type="match status" value="1"/>
</dbReference>
<evidence type="ECO:0000256" key="1">
    <source>
        <dbReference type="SAM" id="MobiDB-lite"/>
    </source>
</evidence>
<feature type="region of interest" description="Disordered" evidence="1">
    <location>
        <begin position="899"/>
        <end position="919"/>
    </location>
</feature>
<name>A0AA96K194_9BACT</name>
<evidence type="ECO:0000256" key="2">
    <source>
        <dbReference type="SAM" id="Phobius"/>
    </source>
</evidence>
<gene>
    <name evidence="3" type="ORF">PQG83_11815</name>
</gene>
<keyword evidence="2" id="KW-1133">Transmembrane helix</keyword>
<sequence>MKKNGKILLCILLGLILLYTFVGYLVIPWAIATKVPPRLSEQLGRPVGIQEVRFNPFLFTLQINGFDVQEQDSSPMLGFEDLFINFDPAASLVNRAYTFAEIRLELPYGLAWVRPDGTLNLAPLGSSSESQDVPPEALSEESSSPESAELPAILIEHLSIQQGMLEFRDSSRPTPFVAHFVPINLTLQQFSTQKGQANSYALSAERSAGEKITWEGTVTLEPFQSEGRLVFEDYQLPHLWTYAQDLVRFEIPQGRTTIKGHYRLSTTDQGVAVVVDEGTLTIHDLQIQEKGTLSPVITIPLFEVNGVSVDVAKQDVRIPSLKSRDVHFTGWVGKDGVVNYQTLFSPVALENQTVPEPESSPANRWKMVIEDLALDNLTIDFEDRQPEDPVKLLLDTIHFHTSDVSLDLDRSLPLDLSFQFNQTGKANLQGVLKIDPLSIDLDLSLKNIALQPFQPYIARFVQFDIEDGALSLQGSTHYQAETTTQPMGTFKGGMGISHLALGDPIQESSFLTWEAFELKALDLQIEPTIVNLQKIELINPALALLIDEEGRLNLQRLFSPPGSVSQEETTSDETPVEAESSESSSTPVKIESVSLTNLLAHFTDQSVTPNVVTKIDGLSGTIKGLSSDQLAKADVALQGTVDKYAPFKIAGQINPLSEEAYTDLTVTFNNLDLPTVSPYSAHYVGYPITKGKLSLDLEYKVSEKTLVGENKVLIDQLNMGEKIESPDATSLPIPLAVALLKDRKGQIDIDLPVRGNLDDPDFSYGGVIWNTLRNLLTKVATSPFAMVGRLVGGSGDDLQYVAFPSGNAQLSPAEQEKLHTLGQALGDRPALRLDIAGAADPQVDRQGLAAGELRKQLQQRKFVQGSSSAREGMSLDQIELSPEEEGRLLAEVYAEQFGVQPDTQASSPEGKGPNIPSPEQMKSKLLESIKVEDEQLRLLAQQRAQGIREFLIQEGKVAGDRVFLLEPNLSPVTEEQTVRNPLALAAN</sequence>
<dbReference type="RefSeq" id="WP_312741193.1">
    <property type="nucleotide sequence ID" value="NZ_CP116968.1"/>
</dbReference>
<dbReference type="InterPro" id="IPR008023">
    <property type="entry name" value="DUF748"/>
</dbReference>
<evidence type="ECO:0000313" key="3">
    <source>
        <dbReference type="EMBL" id="WNM60449.1"/>
    </source>
</evidence>
<proteinExistence type="predicted"/>
<accession>A0AA96K194</accession>
<dbReference type="KEGG" id="nneo:PQG83_11815"/>
<dbReference type="GO" id="GO:0090313">
    <property type="term" value="P:regulation of protein targeting to membrane"/>
    <property type="evidence" value="ECO:0007669"/>
    <property type="project" value="TreeGrafter"/>
</dbReference>
<keyword evidence="2" id="KW-0812">Transmembrane</keyword>
<reference evidence="3 4" key="1">
    <citation type="submission" date="2023-01" db="EMBL/GenBank/DDBJ databases">
        <title>Cultivation and genomic characterization of new, ubiquitous marine nitrite-oxidizing bacteria from the Nitrospirales.</title>
        <authorList>
            <person name="Mueller A.J."/>
            <person name="Daebeler A."/>
            <person name="Herbold C.W."/>
            <person name="Kirkegaard R.H."/>
            <person name="Daims H."/>
        </authorList>
    </citation>
    <scope>NUCLEOTIDE SEQUENCE [LARGE SCALE GENOMIC DNA]</scope>
    <source>
        <strain evidence="3 4">DK</strain>
    </source>
</reference>
<feature type="compositionally biased region" description="Low complexity" evidence="1">
    <location>
        <begin position="134"/>
        <end position="146"/>
    </location>
</feature>
<dbReference type="Proteomes" id="UP001302494">
    <property type="component" value="Chromosome"/>
</dbReference>
<keyword evidence="2" id="KW-0472">Membrane</keyword>
<dbReference type="Pfam" id="PF05359">
    <property type="entry name" value="DUF748"/>
    <property type="match status" value="2"/>
</dbReference>
<feature type="transmembrane region" description="Helical" evidence="2">
    <location>
        <begin position="7"/>
        <end position="31"/>
    </location>
</feature>
<dbReference type="EMBL" id="CP116968">
    <property type="protein sequence ID" value="WNM60449.1"/>
    <property type="molecule type" value="Genomic_DNA"/>
</dbReference>
<keyword evidence="4" id="KW-1185">Reference proteome</keyword>
<protein>
    <submittedName>
        <fullName evidence="3">DUF748 domain-containing protein</fullName>
    </submittedName>
</protein>
<dbReference type="AlphaFoldDB" id="A0AA96K194"/>
<feature type="region of interest" description="Disordered" evidence="1">
    <location>
        <begin position="123"/>
        <end position="146"/>
    </location>
</feature>
<organism evidence="3 4">
    <name type="scientific">Candidatus Nitrospira neomarina</name>
    <dbReference type="NCBI Taxonomy" id="3020899"/>
    <lineage>
        <taxon>Bacteria</taxon>
        <taxon>Pseudomonadati</taxon>
        <taxon>Nitrospirota</taxon>
        <taxon>Nitrospiria</taxon>
        <taxon>Nitrospirales</taxon>
        <taxon>Nitrospiraceae</taxon>
        <taxon>Nitrospira</taxon>
    </lineage>
</organism>
<feature type="compositionally biased region" description="Acidic residues" evidence="1">
    <location>
        <begin position="569"/>
        <end position="580"/>
    </location>
</feature>
<feature type="region of interest" description="Disordered" evidence="1">
    <location>
        <begin position="557"/>
        <end position="588"/>
    </location>
</feature>
<dbReference type="PANTHER" id="PTHR30441">
    <property type="entry name" value="DUF748 DOMAIN-CONTAINING PROTEIN"/>
    <property type="match status" value="1"/>
</dbReference>
<dbReference type="GO" id="GO:0005886">
    <property type="term" value="C:plasma membrane"/>
    <property type="evidence" value="ECO:0007669"/>
    <property type="project" value="TreeGrafter"/>
</dbReference>
<evidence type="ECO:0000313" key="4">
    <source>
        <dbReference type="Proteomes" id="UP001302494"/>
    </source>
</evidence>
<dbReference type="InterPro" id="IPR052894">
    <property type="entry name" value="AsmA-related"/>
</dbReference>